<name>A0A0G2A2Y0_9BACT</name>
<dbReference type="SUPFAM" id="SSF50249">
    <property type="entry name" value="Nucleic acid-binding proteins"/>
    <property type="match status" value="1"/>
</dbReference>
<dbReference type="Gene3D" id="2.40.50.140">
    <property type="entry name" value="Nucleic acid-binding proteins"/>
    <property type="match status" value="1"/>
</dbReference>
<dbReference type="Pfam" id="PF11967">
    <property type="entry name" value="RecO_N"/>
    <property type="match status" value="1"/>
</dbReference>
<evidence type="ECO:0000259" key="4">
    <source>
        <dbReference type="Pfam" id="PF11967"/>
    </source>
</evidence>
<organism evidence="5 6">
    <name type="scientific">Candidatus Giovannonibacteria bacterium GW2011_GWA2_53_7</name>
    <dbReference type="NCBI Taxonomy" id="1618650"/>
    <lineage>
        <taxon>Bacteria</taxon>
        <taxon>Candidatus Giovannoniibacteriota</taxon>
    </lineage>
</organism>
<evidence type="ECO:0000313" key="5">
    <source>
        <dbReference type="EMBL" id="KKW35197.1"/>
    </source>
</evidence>
<keyword evidence="3" id="KW-0234">DNA repair</keyword>
<keyword evidence="2" id="KW-0233">DNA recombination</keyword>
<evidence type="ECO:0000256" key="1">
    <source>
        <dbReference type="ARBA" id="ARBA00022763"/>
    </source>
</evidence>
<dbReference type="PANTHER" id="PTHR33991:SF1">
    <property type="entry name" value="DNA REPAIR PROTEIN RECO"/>
    <property type="match status" value="1"/>
</dbReference>
<evidence type="ECO:0000256" key="2">
    <source>
        <dbReference type="ARBA" id="ARBA00023172"/>
    </source>
</evidence>
<proteinExistence type="predicted"/>
<dbReference type="GO" id="GO:0006310">
    <property type="term" value="P:DNA recombination"/>
    <property type="evidence" value="ECO:0007669"/>
    <property type="project" value="UniProtKB-KW"/>
</dbReference>
<keyword evidence="1" id="KW-0227">DNA damage</keyword>
<evidence type="ECO:0000313" key="6">
    <source>
        <dbReference type="Proteomes" id="UP000034290"/>
    </source>
</evidence>
<dbReference type="GO" id="GO:0006302">
    <property type="term" value="P:double-strand break repair"/>
    <property type="evidence" value="ECO:0007669"/>
    <property type="project" value="TreeGrafter"/>
</dbReference>
<dbReference type="Proteomes" id="UP000034290">
    <property type="component" value="Unassembled WGS sequence"/>
</dbReference>
<protein>
    <submittedName>
        <fullName evidence="5">Repair protein RecO protein</fullName>
    </submittedName>
</protein>
<reference evidence="5 6" key="1">
    <citation type="journal article" date="2015" name="Nature">
        <title>rRNA introns, odd ribosomes, and small enigmatic genomes across a large radiation of phyla.</title>
        <authorList>
            <person name="Brown C.T."/>
            <person name="Hug L.A."/>
            <person name="Thomas B.C."/>
            <person name="Sharon I."/>
            <person name="Castelle C.J."/>
            <person name="Singh A."/>
            <person name="Wilkins M.J."/>
            <person name="Williams K.H."/>
            <person name="Banfield J.F."/>
        </authorList>
    </citation>
    <scope>NUCLEOTIDE SEQUENCE [LARGE SCALE GENOMIC DNA]</scope>
</reference>
<evidence type="ECO:0000256" key="3">
    <source>
        <dbReference type="ARBA" id="ARBA00023204"/>
    </source>
</evidence>
<dbReference type="AlphaFoldDB" id="A0A0G2A2Y0"/>
<comment type="caution">
    <text evidence="5">The sequence shown here is derived from an EMBL/GenBank/DDBJ whole genome shotgun (WGS) entry which is preliminary data.</text>
</comment>
<accession>A0A0G2A2Y0</accession>
<gene>
    <name evidence="5" type="ORF">UY81_C0050G0005</name>
</gene>
<dbReference type="InterPro" id="IPR003717">
    <property type="entry name" value="RecO"/>
</dbReference>
<dbReference type="GO" id="GO:0043590">
    <property type="term" value="C:bacterial nucleoid"/>
    <property type="evidence" value="ECO:0007669"/>
    <property type="project" value="TreeGrafter"/>
</dbReference>
<dbReference type="EMBL" id="LCRM01000050">
    <property type="protein sequence ID" value="KKW35197.1"/>
    <property type="molecule type" value="Genomic_DNA"/>
</dbReference>
<sequence>MLGGYDRGDADRALHLYTREFGLVVAQVKSIRTGRSKLRYALQTFSLADIDLIRGRNGWKLTSARPKESFAALWSDAEKRKLLAQHVHLFRRLVQGEEIHAELFDGITSSFRFVSEGAHDEDTLRDIELLFVLRLLRALGYWGEKESDPPLLSWDEWSSEYLQWVKKDRSRLLAGVNAALRDSQL</sequence>
<dbReference type="InterPro" id="IPR012340">
    <property type="entry name" value="NA-bd_OB-fold"/>
</dbReference>
<feature type="domain" description="DNA replication/recombination mediator RecO N-terminal" evidence="4">
    <location>
        <begin position="5"/>
        <end position="70"/>
    </location>
</feature>
<dbReference type="PANTHER" id="PTHR33991">
    <property type="entry name" value="DNA REPAIR PROTEIN RECO"/>
    <property type="match status" value="1"/>
</dbReference>
<dbReference type="InterPro" id="IPR022572">
    <property type="entry name" value="DNA_rep/recomb_RecO_N"/>
</dbReference>